<name>A0AAV4RWW4_9ARAC</name>
<organism evidence="1 2">
    <name type="scientific">Caerostris darwini</name>
    <dbReference type="NCBI Taxonomy" id="1538125"/>
    <lineage>
        <taxon>Eukaryota</taxon>
        <taxon>Metazoa</taxon>
        <taxon>Ecdysozoa</taxon>
        <taxon>Arthropoda</taxon>
        <taxon>Chelicerata</taxon>
        <taxon>Arachnida</taxon>
        <taxon>Araneae</taxon>
        <taxon>Araneomorphae</taxon>
        <taxon>Entelegynae</taxon>
        <taxon>Araneoidea</taxon>
        <taxon>Araneidae</taxon>
        <taxon>Caerostris</taxon>
    </lineage>
</organism>
<sequence>MFAALRHFLSSSTLIRSWIRKESSLRSVPTPHQQYFYWEILYQPHAALCRDPEDMVSHNIYRAALEMLVKSVKVDSTRMCTHNYGLKC</sequence>
<dbReference type="Proteomes" id="UP001054837">
    <property type="component" value="Unassembled WGS sequence"/>
</dbReference>
<dbReference type="EMBL" id="BPLQ01006798">
    <property type="protein sequence ID" value="GIY25356.1"/>
    <property type="molecule type" value="Genomic_DNA"/>
</dbReference>
<comment type="caution">
    <text evidence="1">The sequence shown here is derived from an EMBL/GenBank/DDBJ whole genome shotgun (WGS) entry which is preliminary data.</text>
</comment>
<protein>
    <submittedName>
        <fullName evidence="1">Uncharacterized protein</fullName>
    </submittedName>
</protein>
<reference evidence="1 2" key="1">
    <citation type="submission" date="2021-06" db="EMBL/GenBank/DDBJ databases">
        <title>Caerostris darwini draft genome.</title>
        <authorList>
            <person name="Kono N."/>
            <person name="Arakawa K."/>
        </authorList>
    </citation>
    <scope>NUCLEOTIDE SEQUENCE [LARGE SCALE GENOMIC DNA]</scope>
</reference>
<gene>
    <name evidence="1" type="ORF">CDAR_61021</name>
</gene>
<evidence type="ECO:0000313" key="1">
    <source>
        <dbReference type="EMBL" id="GIY25356.1"/>
    </source>
</evidence>
<accession>A0AAV4RWW4</accession>
<proteinExistence type="predicted"/>
<evidence type="ECO:0000313" key="2">
    <source>
        <dbReference type="Proteomes" id="UP001054837"/>
    </source>
</evidence>
<keyword evidence="2" id="KW-1185">Reference proteome</keyword>
<dbReference type="AlphaFoldDB" id="A0AAV4RWW4"/>